<dbReference type="EMBL" id="JABFUD020000014">
    <property type="protein sequence ID" value="KAI5070273.1"/>
    <property type="molecule type" value="Genomic_DNA"/>
</dbReference>
<evidence type="ECO:0000313" key="3">
    <source>
        <dbReference type="Proteomes" id="UP000886520"/>
    </source>
</evidence>
<dbReference type="OrthoDB" id="1923554at2759"/>
<name>A0A9D4ULU0_ADICA</name>
<protein>
    <submittedName>
        <fullName evidence="2">Uncharacterized protein</fullName>
    </submittedName>
</protein>
<keyword evidence="1" id="KW-1133">Transmembrane helix</keyword>
<accession>A0A9D4ULU0</accession>
<keyword evidence="1" id="KW-0472">Membrane</keyword>
<organism evidence="2 3">
    <name type="scientific">Adiantum capillus-veneris</name>
    <name type="common">Maidenhair fern</name>
    <dbReference type="NCBI Taxonomy" id="13818"/>
    <lineage>
        <taxon>Eukaryota</taxon>
        <taxon>Viridiplantae</taxon>
        <taxon>Streptophyta</taxon>
        <taxon>Embryophyta</taxon>
        <taxon>Tracheophyta</taxon>
        <taxon>Polypodiopsida</taxon>
        <taxon>Polypodiidae</taxon>
        <taxon>Polypodiales</taxon>
        <taxon>Pteridineae</taxon>
        <taxon>Pteridaceae</taxon>
        <taxon>Vittarioideae</taxon>
        <taxon>Adiantum</taxon>
    </lineage>
</organism>
<gene>
    <name evidence="2" type="ORF">GOP47_0014616</name>
</gene>
<dbReference type="AlphaFoldDB" id="A0A9D4ULU0"/>
<reference evidence="2" key="1">
    <citation type="submission" date="2021-01" db="EMBL/GenBank/DDBJ databases">
        <title>Adiantum capillus-veneris genome.</title>
        <authorList>
            <person name="Fang Y."/>
            <person name="Liao Q."/>
        </authorList>
    </citation>
    <scope>NUCLEOTIDE SEQUENCE</scope>
    <source>
        <strain evidence="2">H3</strain>
        <tissue evidence="2">Leaf</tissue>
    </source>
</reference>
<sequence length="239" mass="26713">MTSAGAIWAATSTALSACFYLLDFGTTLSALRTYYYYEYQCPHVSLTSTLLRDRICQAIRSGHSLHSSYIQFWVCLSFLGVAHLTYGFIFWVTLDARHHPLRLAYFMPLIHLYRLLKVLYNTLSCEGVKELQASQKEPSSLYNALSASLETAPQFVLQFVIAMKLGQSVENSSNRSMQAQRIPTNLILSLAASLASGSYTASTAVLFLIENEVIPLSKRACLGILVGKILPFDFPYQRL</sequence>
<comment type="caution">
    <text evidence="2">The sequence shown here is derived from an EMBL/GenBank/DDBJ whole genome shotgun (WGS) entry which is preliminary data.</text>
</comment>
<feature type="transmembrane region" description="Helical" evidence="1">
    <location>
        <begin position="70"/>
        <end position="91"/>
    </location>
</feature>
<keyword evidence="1" id="KW-0812">Transmembrane</keyword>
<evidence type="ECO:0000256" key="1">
    <source>
        <dbReference type="SAM" id="Phobius"/>
    </source>
</evidence>
<evidence type="ECO:0000313" key="2">
    <source>
        <dbReference type="EMBL" id="KAI5070273.1"/>
    </source>
</evidence>
<dbReference type="Proteomes" id="UP000886520">
    <property type="component" value="Chromosome 14"/>
</dbReference>
<feature type="transmembrane region" description="Helical" evidence="1">
    <location>
        <begin position="186"/>
        <end position="209"/>
    </location>
</feature>
<keyword evidence="3" id="KW-1185">Reference proteome</keyword>
<proteinExistence type="predicted"/>